<keyword evidence="3" id="KW-0560">Oxidoreductase</keyword>
<sequence length="224" mass="23987">MNFFPVNLNIRGRTATIVGGGGVACRKCHALLEGGARITIIAPRLDPSLGELRDQGLLTHIQRPYEPGDLAGAFLVFAATDSAAVNRTVAEEAASRGILVSLADSPALGTFTMPSVVRRGELLIAVSTGGKSPALARLIREQLEEEFGPEYAEALAILGAFREKLLTVSKDTAYNKKIFNELAASPLLELVRARRHDAIDLLLTRLAGPGFTRERLGVEKKDSA</sequence>
<feature type="domain" description="Siroheme synthase central" evidence="7">
    <location>
        <begin position="119"/>
        <end position="145"/>
    </location>
</feature>
<reference evidence="8 9" key="1">
    <citation type="journal article" date="2015" name="Genome Announc.">
        <title>Complete Genome of Geobacter pickeringii G13T, a Metal-Reducing Isolate from Sedimentary Kaolin Deposits.</title>
        <authorList>
            <person name="Badalamenti J.P."/>
            <person name="Bond D.R."/>
        </authorList>
    </citation>
    <scope>NUCLEOTIDE SEQUENCE [LARGE SCALE GENOMIC DNA]</scope>
    <source>
        <strain evidence="8 9">G13</strain>
    </source>
</reference>
<gene>
    <name evidence="8" type="ORF">GPICK_14830</name>
</gene>
<evidence type="ECO:0000256" key="2">
    <source>
        <dbReference type="ARBA" id="ARBA00012400"/>
    </source>
</evidence>
<dbReference type="RefSeq" id="WP_039744492.1">
    <property type="nucleotide sequence ID" value="NZ_CP009788.1"/>
</dbReference>
<dbReference type="Gene3D" id="1.10.8.610">
    <property type="entry name" value="SirC, precorrin-2 dehydrogenase, C-terminal helical domain-like"/>
    <property type="match status" value="1"/>
</dbReference>
<dbReference type="GO" id="GO:0043115">
    <property type="term" value="F:precorrin-2 dehydrogenase activity"/>
    <property type="evidence" value="ECO:0007669"/>
    <property type="project" value="UniProtKB-EC"/>
</dbReference>
<proteinExistence type="predicted"/>
<dbReference type="UniPathway" id="UPA00262">
    <property type="reaction ID" value="UER00222"/>
</dbReference>
<dbReference type="GO" id="GO:0019354">
    <property type="term" value="P:siroheme biosynthetic process"/>
    <property type="evidence" value="ECO:0007669"/>
    <property type="project" value="UniProtKB-UniPathway"/>
</dbReference>
<dbReference type="OrthoDB" id="9815856at2"/>
<dbReference type="Proteomes" id="UP000057609">
    <property type="component" value="Chromosome"/>
</dbReference>
<dbReference type="InterPro" id="IPR042518">
    <property type="entry name" value="SirC_C"/>
</dbReference>
<evidence type="ECO:0000313" key="8">
    <source>
        <dbReference type="EMBL" id="AJE04463.1"/>
    </source>
</evidence>
<dbReference type="GO" id="GO:0004325">
    <property type="term" value="F:ferrochelatase activity"/>
    <property type="evidence" value="ECO:0007669"/>
    <property type="project" value="InterPro"/>
</dbReference>
<evidence type="ECO:0000256" key="6">
    <source>
        <dbReference type="ARBA" id="ARBA00047561"/>
    </source>
</evidence>
<dbReference type="AlphaFoldDB" id="A0A0B5BCM5"/>
<dbReference type="Pfam" id="PF14824">
    <property type="entry name" value="Sirohm_synth_M"/>
    <property type="match status" value="1"/>
</dbReference>
<evidence type="ECO:0000256" key="5">
    <source>
        <dbReference type="ARBA" id="ARBA00023244"/>
    </source>
</evidence>
<dbReference type="InterPro" id="IPR028161">
    <property type="entry name" value="Met8-like"/>
</dbReference>
<dbReference type="STRING" id="345632.GPICK_14830"/>
<accession>A0A0B5BCM5</accession>
<comment type="pathway">
    <text evidence="1">Porphyrin-containing compound metabolism; siroheme biosynthesis; sirohydrochlorin from precorrin-2: step 1/1.</text>
</comment>
<keyword evidence="4" id="KW-0520">NAD</keyword>
<dbReference type="EC" id="1.3.1.76" evidence="2"/>
<evidence type="ECO:0000313" key="9">
    <source>
        <dbReference type="Proteomes" id="UP000057609"/>
    </source>
</evidence>
<name>A0A0B5BCM5_9BACT</name>
<dbReference type="HOGENOM" id="CLU_011276_8_1_7"/>
<dbReference type="InterPro" id="IPR006367">
    <property type="entry name" value="Sirohaem_synthase_N"/>
</dbReference>
<evidence type="ECO:0000256" key="1">
    <source>
        <dbReference type="ARBA" id="ARBA00005010"/>
    </source>
</evidence>
<dbReference type="InterPro" id="IPR036291">
    <property type="entry name" value="NAD(P)-bd_dom_sf"/>
</dbReference>
<dbReference type="NCBIfam" id="TIGR01470">
    <property type="entry name" value="cysG_Nterm"/>
    <property type="match status" value="1"/>
</dbReference>
<dbReference type="SUPFAM" id="SSF75615">
    <property type="entry name" value="Siroheme synthase middle domains-like"/>
    <property type="match status" value="1"/>
</dbReference>
<comment type="catalytic activity">
    <reaction evidence="6">
        <text>precorrin-2 + NAD(+) = sirohydrochlorin + NADH + 2 H(+)</text>
        <dbReference type="Rhea" id="RHEA:15613"/>
        <dbReference type="ChEBI" id="CHEBI:15378"/>
        <dbReference type="ChEBI" id="CHEBI:57540"/>
        <dbReference type="ChEBI" id="CHEBI:57945"/>
        <dbReference type="ChEBI" id="CHEBI:58351"/>
        <dbReference type="ChEBI" id="CHEBI:58827"/>
        <dbReference type="EC" id="1.3.1.76"/>
    </reaction>
</comment>
<dbReference type="PANTHER" id="PTHR35330">
    <property type="entry name" value="SIROHEME BIOSYNTHESIS PROTEIN MET8"/>
    <property type="match status" value="1"/>
</dbReference>
<organism evidence="8 9">
    <name type="scientific">Geobacter pickeringii</name>
    <dbReference type="NCBI Taxonomy" id="345632"/>
    <lineage>
        <taxon>Bacteria</taxon>
        <taxon>Pseudomonadati</taxon>
        <taxon>Thermodesulfobacteriota</taxon>
        <taxon>Desulfuromonadia</taxon>
        <taxon>Geobacterales</taxon>
        <taxon>Geobacteraceae</taxon>
        <taxon>Geobacter</taxon>
    </lineage>
</organism>
<dbReference type="EMBL" id="CP009788">
    <property type="protein sequence ID" value="AJE04463.1"/>
    <property type="molecule type" value="Genomic_DNA"/>
</dbReference>
<dbReference type="InterPro" id="IPR028281">
    <property type="entry name" value="Sirohaem_synthase_central"/>
</dbReference>
<evidence type="ECO:0000256" key="4">
    <source>
        <dbReference type="ARBA" id="ARBA00023027"/>
    </source>
</evidence>
<dbReference type="PANTHER" id="PTHR35330:SF1">
    <property type="entry name" value="SIROHEME BIOSYNTHESIS PROTEIN MET8"/>
    <property type="match status" value="1"/>
</dbReference>
<dbReference type="KEGG" id="gpi:GPICK_14830"/>
<evidence type="ECO:0000256" key="3">
    <source>
        <dbReference type="ARBA" id="ARBA00023002"/>
    </source>
</evidence>
<dbReference type="Gene3D" id="3.40.50.720">
    <property type="entry name" value="NAD(P)-binding Rossmann-like Domain"/>
    <property type="match status" value="1"/>
</dbReference>
<dbReference type="SUPFAM" id="SSF51735">
    <property type="entry name" value="NAD(P)-binding Rossmann-fold domains"/>
    <property type="match status" value="1"/>
</dbReference>
<protein>
    <recommendedName>
        <fullName evidence="2">precorrin-2 dehydrogenase</fullName>
        <ecNumber evidence="2">1.3.1.76</ecNumber>
    </recommendedName>
</protein>
<keyword evidence="5" id="KW-0627">Porphyrin biosynthesis</keyword>
<keyword evidence="9" id="KW-1185">Reference proteome</keyword>
<dbReference type="Pfam" id="PF13241">
    <property type="entry name" value="NAD_binding_7"/>
    <property type="match status" value="1"/>
</dbReference>
<evidence type="ECO:0000259" key="7">
    <source>
        <dbReference type="Pfam" id="PF14824"/>
    </source>
</evidence>